<dbReference type="InterPro" id="IPR050390">
    <property type="entry name" value="C5-Methyltransferase"/>
</dbReference>
<comment type="similarity">
    <text evidence="7">Belongs to the class I-like SAM-binding methyltransferase superfamily. C5-methyltransferase family.</text>
</comment>
<evidence type="ECO:0000313" key="9">
    <source>
        <dbReference type="Proteomes" id="UP001156702"/>
    </source>
</evidence>
<keyword evidence="4 7" id="KW-0949">S-adenosyl-L-methionine</keyword>
<dbReference type="Gene3D" id="3.40.50.150">
    <property type="entry name" value="Vaccinia Virus protein VP39"/>
    <property type="match status" value="1"/>
</dbReference>
<dbReference type="PROSITE" id="PS51679">
    <property type="entry name" value="SAM_MT_C5"/>
    <property type="match status" value="1"/>
</dbReference>
<evidence type="ECO:0000256" key="2">
    <source>
        <dbReference type="ARBA" id="ARBA00022603"/>
    </source>
</evidence>
<dbReference type="EMBL" id="BSOP01000071">
    <property type="protein sequence ID" value="GLR55200.1"/>
    <property type="molecule type" value="Genomic_DNA"/>
</dbReference>
<dbReference type="PANTHER" id="PTHR10629:SF52">
    <property type="entry name" value="DNA (CYTOSINE-5)-METHYLTRANSFERASE 1"/>
    <property type="match status" value="1"/>
</dbReference>
<keyword evidence="2 7" id="KW-0489">Methyltransferase</keyword>
<dbReference type="InterPro" id="IPR029063">
    <property type="entry name" value="SAM-dependent_MTases_sf"/>
</dbReference>
<dbReference type="SUPFAM" id="SSF53335">
    <property type="entry name" value="S-adenosyl-L-methionine-dependent methyltransferases"/>
    <property type="match status" value="1"/>
</dbReference>
<comment type="catalytic activity">
    <reaction evidence="6">
        <text>a 2'-deoxycytidine in DNA + S-adenosyl-L-methionine = a 5-methyl-2'-deoxycytidine in DNA + S-adenosyl-L-homocysteine + H(+)</text>
        <dbReference type="Rhea" id="RHEA:13681"/>
        <dbReference type="Rhea" id="RHEA-COMP:11369"/>
        <dbReference type="Rhea" id="RHEA-COMP:11370"/>
        <dbReference type="ChEBI" id="CHEBI:15378"/>
        <dbReference type="ChEBI" id="CHEBI:57856"/>
        <dbReference type="ChEBI" id="CHEBI:59789"/>
        <dbReference type="ChEBI" id="CHEBI:85452"/>
        <dbReference type="ChEBI" id="CHEBI:85454"/>
        <dbReference type="EC" id="2.1.1.37"/>
    </reaction>
</comment>
<sequence length="309" mass="33670">MNTTAIDLFAGFGGFTAGAKAAGVHVLWAANHWPSAVEWHTVNHPDAIHVCQDLHQANWGLAPAHDMLLASPCCQGHSPARGRANGNPQHDTSRATAWAVVSAAEYHRPPVLIVENVPEFTRWALYPAWLQAMGALGYQCAPHIVDCADLGVPQNRVRLFLVCTKSKNPLLLQLPQYPHVPASSFIRWDSGKWSPIRKAGRSAATKARIGRGWRALGKGRFLIPYYGSGSGLTGRSVERPIGTITTIDRWALVKGNKMRMLNADEVLAAQSFPEGFKRPTDHRLTVHMAGNAVPPLAAQRVIETVLRAA</sequence>
<reference evidence="9" key="1">
    <citation type="journal article" date="2019" name="Int. J. Syst. Evol. Microbiol.">
        <title>The Global Catalogue of Microorganisms (GCM) 10K type strain sequencing project: providing services to taxonomists for standard genome sequencing and annotation.</title>
        <authorList>
            <consortium name="The Broad Institute Genomics Platform"/>
            <consortium name="The Broad Institute Genome Sequencing Center for Infectious Disease"/>
            <person name="Wu L."/>
            <person name="Ma J."/>
        </authorList>
    </citation>
    <scope>NUCLEOTIDE SEQUENCE [LARGE SCALE GENOMIC DNA]</scope>
    <source>
        <strain evidence="9">NBRC 102122</strain>
    </source>
</reference>
<keyword evidence="9" id="KW-1185">Reference proteome</keyword>
<comment type="caution">
    <text evidence="8">The sequence shown here is derived from an EMBL/GenBank/DDBJ whole genome shotgun (WGS) entry which is preliminary data.</text>
</comment>
<proteinExistence type="inferred from homology"/>
<protein>
    <recommendedName>
        <fullName evidence="1">DNA (cytosine-5-)-methyltransferase</fullName>
        <ecNumber evidence="1">2.1.1.37</ecNumber>
    </recommendedName>
</protein>
<organism evidence="8 9">
    <name type="scientific">Shinella yambaruensis</name>
    <dbReference type="NCBI Taxonomy" id="415996"/>
    <lineage>
        <taxon>Bacteria</taxon>
        <taxon>Pseudomonadati</taxon>
        <taxon>Pseudomonadota</taxon>
        <taxon>Alphaproteobacteria</taxon>
        <taxon>Hyphomicrobiales</taxon>
        <taxon>Rhizobiaceae</taxon>
        <taxon>Shinella</taxon>
    </lineage>
</organism>
<evidence type="ECO:0000256" key="1">
    <source>
        <dbReference type="ARBA" id="ARBA00011975"/>
    </source>
</evidence>
<accession>A0ABQ5ZSS0</accession>
<evidence type="ECO:0000313" key="8">
    <source>
        <dbReference type="EMBL" id="GLR55200.1"/>
    </source>
</evidence>
<dbReference type="EC" id="2.1.1.37" evidence="1"/>
<keyword evidence="3 7" id="KW-0808">Transferase</keyword>
<dbReference type="PRINTS" id="PR00105">
    <property type="entry name" value="C5METTRFRASE"/>
</dbReference>
<dbReference type="RefSeq" id="WP_245082826.1">
    <property type="nucleotide sequence ID" value="NZ_BSOP01000071.1"/>
</dbReference>
<name>A0ABQ5ZSS0_9HYPH</name>
<dbReference type="Proteomes" id="UP001156702">
    <property type="component" value="Unassembled WGS sequence"/>
</dbReference>
<keyword evidence="5" id="KW-0680">Restriction system</keyword>
<dbReference type="GO" id="GO:0008168">
    <property type="term" value="F:methyltransferase activity"/>
    <property type="evidence" value="ECO:0007669"/>
    <property type="project" value="UniProtKB-KW"/>
</dbReference>
<dbReference type="InterPro" id="IPR001525">
    <property type="entry name" value="C5_MeTfrase"/>
</dbReference>
<dbReference type="GO" id="GO:0032259">
    <property type="term" value="P:methylation"/>
    <property type="evidence" value="ECO:0007669"/>
    <property type="project" value="UniProtKB-KW"/>
</dbReference>
<evidence type="ECO:0000256" key="3">
    <source>
        <dbReference type="ARBA" id="ARBA00022679"/>
    </source>
</evidence>
<evidence type="ECO:0000256" key="5">
    <source>
        <dbReference type="ARBA" id="ARBA00022747"/>
    </source>
</evidence>
<dbReference type="Pfam" id="PF00145">
    <property type="entry name" value="DNA_methylase"/>
    <property type="match status" value="2"/>
</dbReference>
<dbReference type="PANTHER" id="PTHR10629">
    <property type="entry name" value="CYTOSINE-SPECIFIC METHYLTRANSFERASE"/>
    <property type="match status" value="1"/>
</dbReference>
<feature type="active site" evidence="7">
    <location>
        <position position="74"/>
    </location>
</feature>
<gene>
    <name evidence="8" type="ORF">GCM10007923_64220</name>
</gene>
<evidence type="ECO:0000256" key="4">
    <source>
        <dbReference type="ARBA" id="ARBA00022691"/>
    </source>
</evidence>
<dbReference type="Gene3D" id="3.90.120.10">
    <property type="entry name" value="DNA Methylase, subunit A, domain 2"/>
    <property type="match status" value="1"/>
</dbReference>
<evidence type="ECO:0000256" key="7">
    <source>
        <dbReference type="PROSITE-ProRule" id="PRU01016"/>
    </source>
</evidence>
<evidence type="ECO:0000256" key="6">
    <source>
        <dbReference type="ARBA" id="ARBA00047422"/>
    </source>
</evidence>